<gene>
    <name evidence="1" type="ORF">KI688_002262</name>
</gene>
<reference evidence="1" key="1">
    <citation type="submission" date="2021-06" db="EMBL/GenBank/DDBJ databases">
        <title>Genome Sequence of Mortierella hyaline Strain SCG-10, a Cold-Adapted, Nitrate-Reducing Fungus Isolated from Soil in Minnesota, USA.</title>
        <authorList>
            <person name="Aldossari N."/>
        </authorList>
    </citation>
    <scope>NUCLEOTIDE SEQUENCE</scope>
    <source>
        <strain evidence="1">SCG-10</strain>
    </source>
</reference>
<organism evidence="1 2">
    <name type="scientific">Linnemannia hyalina</name>
    <dbReference type="NCBI Taxonomy" id="64524"/>
    <lineage>
        <taxon>Eukaryota</taxon>
        <taxon>Fungi</taxon>
        <taxon>Fungi incertae sedis</taxon>
        <taxon>Mucoromycota</taxon>
        <taxon>Mortierellomycotina</taxon>
        <taxon>Mortierellomycetes</taxon>
        <taxon>Mortierellales</taxon>
        <taxon>Mortierellaceae</taxon>
        <taxon>Linnemannia</taxon>
    </lineage>
</organism>
<dbReference type="AlphaFoldDB" id="A0A9P8BRY2"/>
<dbReference type="OrthoDB" id="2250876at2759"/>
<proteinExistence type="predicted"/>
<evidence type="ECO:0000313" key="1">
    <source>
        <dbReference type="EMBL" id="KAG9065965.1"/>
    </source>
</evidence>
<name>A0A9P8BRY2_9FUNG</name>
<accession>A0A9P8BRY2</accession>
<dbReference type="EMBL" id="JAHRHY010000011">
    <property type="protein sequence ID" value="KAG9065965.1"/>
    <property type="molecule type" value="Genomic_DNA"/>
</dbReference>
<comment type="caution">
    <text evidence="1">The sequence shown here is derived from an EMBL/GenBank/DDBJ whole genome shotgun (WGS) entry which is preliminary data.</text>
</comment>
<sequence length="113" mass="12577">MASFDQPHNGDGVAASTLFHTIASDVIRNGSKAVLKREKVQQLRGRCRDRGNITNEFDSILTLYGDESFVPIISNPDLNMYLENMALHLSAYITKANKAVANFIEKEFTSPTE</sequence>
<keyword evidence="2" id="KW-1185">Reference proteome</keyword>
<protein>
    <submittedName>
        <fullName evidence="1">Uncharacterized protein</fullName>
    </submittedName>
</protein>
<dbReference type="Proteomes" id="UP000707451">
    <property type="component" value="Unassembled WGS sequence"/>
</dbReference>
<evidence type="ECO:0000313" key="2">
    <source>
        <dbReference type="Proteomes" id="UP000707451"/>
    </source>
</evidence>